<reference evidence="3" key="1">
    <citation type="submission" date="2022-12" db="EMBL/GenBank/DDBJ databases">
        <title>NDM-1 containing novel ST 2018 Pseudenterobacter timonensis.</title>
        <authorList>
            <person name="Halder G."/>
            <person name="Mandal S."/>
            <person name="Dutta S."/>
        </authorList>
    </citation>
    <scope>NUCLEOTIDE SEQUENCE</scope>
    <source>
        <strain evidence="3">CNCI147</strain>
    </source>
</reference>
<dbReference type="EMBL" id="JAQGEC010000007">
    <property type="protein sequence ID" value="MDR9890575.1"/>
    <property type="molecule type" value="Genomic_DNA"/>
</dbReference>
<organism evidence="3 4">
    <name type="scientific">Pseudenterobacter timonensis</name>
    <dbReference type="NCBI Taxonomy" id="1755099"/>
    <lineage>
        <taxon>Bacteria</taxon>
        <taxon>Pseudomonadati</taxon>
        <taxon>Pseudomonadota</taxon>
        <taxon>Gammaproteobacteria</taxon>
        <taxon>Enterobacterales</taxon>
        <taxon>Enterobacteriaceae</taxon>
        <taxon>Pseudenterobacter</taxon>
    </lineage>
</organism>
<comment type="caution">
    <text evidence="3">The sequence shown here is derived from an EMBL/GenBank/DDBJ whole genome shotgun (WGS) entry which is preliminary data.</text>
</comment>
<evidence type="ECO:0000313" key="3">
    <source>
        <dbReference type="EMBL" id="MDR9890575.1"/>
    </source>
</evidence>
<dbReference type="AlphaFoldDB" id="A0AAE4IUV0"/>
<keyword evidence="2" id="KW-0328">Glycosyltransferase</keyword>
<dbReference type="PANTHER" id="PTHR48050:SF13">
    <property type="entry name" value="STEROL 3-BETA-GLUCOSYLTRANSFERASE UGT80A2"/>
    <property type="match status" value="1"/>
</dbReference>
<dbReference type="InterPro" id="IPR035595">
    <property type="entry name" value="UDP_glycos_trans_CS"/>
</dbReference>
<dbReference type="CDD" id="cd03784">
    <property type="entry name" value="GT1_Gtf-like"/>
    <property type="match status" value="1"/>
</dbReference>
<comment type="similarity">
    <text evidence="2">Belongs to the UDP-glycosyltransferase family.</text>
</comment>
<keyword evidence="1 2" id="KW-0808">Transferase</keyword>
<evidence type="ECO:0000256" key="1">
    <source>
        <dbReference type="ARBA" id="ARBA00022679"/>
    </source>
</evidence>
<dbReference type="SUPFAM" id="SSF53756">
    <property type="entry name" value="UDP-Glycosyltransferase/glycogen phosphorylase"/>
    <property type="match status" value="1"/>
</dbReference>
<dbReference type="PROSITE" id="PS00375">
    <property type="entry name" value="UDPGT"/>
    <property type="match status" value="1"/>
</dbReference>
<dbReference type="InterPro" id="IPR002213">
    <property type="entry name" value="UDP_glucos_trans"/>
</dbReference>
<sequence>MSHYAIIAPPLYSHVRALEALAQPLLARGHRITFFQQAQARTLLRDPRSGFIAIGDEERSPPLAHTLRLMAHPAGTGMFRLIDHLAQTTDTLCRELPAAFARAGIDGVIADQMEAAGGLVAEAMGLPFVSVACALPVNRDETLPLAVMPFSYGTDARSRKRYQTSTRIYDWLMRRHGAVIARHARAFGLGERRGLQDCLSPLAQVAQTLPGFDFPRRLPDYFHAVGPLRAAALPPLGEKQPLAFASLGTLQGHRFRLFRTIARACQQTGIRLLIAHCGGLNVHQTARLRDDGARTVDFADQPAVLRRASVVITHAGLNTVMDAIATATPVLAIPLAFDQPGVAARVEYCGIGRRLSRFAGHDAFAESLYDLLTDEEYRHRLLPLRAELERAGGAARGAAIVEQALEKRQPVVRGSIC</sequence>
<dbReference type="Pfam" id="PF00201">
    <property type="entry name" value="UDPGT"/>
    <property type="match status" value="1"/>
</dbReference>
<dbReference type="Proteomes" id="UP001248822">
    <property type="component" value="Unassembled WGS sequence"/>
</dbReference>
<evidence type="ECO:0000256" key="2">
    <source>
        <dbReference type="RuleBase" id="RU003718"/>
    </source>
</evidence>
<evidence type="ECO:0000313" key="4">
    <source>
        <dbReference type="Proteomes" id="UP001248822"/>
    </source>
</evidence>
<protein>
    <submittedName>
        <fullName evidence="3">Glycosyltransferase</fullName>
    </submittedName>
</protein>
<dbReference type="RefSeq" id="WP_310826022.1">
    <property type="nucleotide sequence ID" value="NZ_JAQGEC010000007.1"/>
</dbReference>
<gene>
    <name evidence="3" type="ORF">O7047_10060</name>
</gene>
<dbReference type="InterPro" id="IPR050426">
    <property type="entry name" value="Glycosyltransferase_28"/>
</dbReference>
<dbReference type="GO" id="GO:0017000">
    <property type="term" value="P:antibiotic biosynthetic process"/>
    <property type="evidence" value="ECO:0007669"/>
    <property type="project" value="UniProtKB-ARBA"/>
</dbReference>
<name>A0AAE4IUV0_9ENTR</name>
<dbReference type="Gene3D" id="3.40.50.2000">
    <property type="entry name" value="Glycogen Phosphorylase B"/>
    <property type="match status" value="2"/>
</dbReference>
<dbReference type="GO" id="GO:0008194">
    <property type="term" value="F:UDP-glycosyltransferase activity"/>
    <property type="evidence" value="ECO:0007669"/>
    <property type="project" value="InterPro"/>
</dbReference>
<dbReference type="PANTHER" id="PTHR48050">
    <property type="entry name" value="STEROL 3-BETA-GLUCOSYLTRANSFERASE"/>
    <property type="match status" value="1"/>
</dbReference>
<accession>A0AAE4IUV0</accession>
<proteinExistence type="inferred from homology"/>